<dbReference type="SUPFAM" id="SSF56059">
    <property type="entry name" value="Glutathione synthetase ATP-binding domain-like"/>
    <property type="match status" value="1"/>
</dbReference>
<protein>
    <submittedName>
        <fullName evidence="1">CLUMA_CG004034, isoform A</fullName>
    </submittedName>
</protein>
<name>A0A1J1HQK8_9DIPT</name>
<dbReference type="Gene3D" id="3.30.470.20">
    <property type="entry name" value="ATP-grasp fold, B domain"/>
    <property type="match status" value="1"/>
</dbReference>
<dbReference type="OrthoDB" id="7788932at2759"/>
<dbReference type="Proteomes" id="UP000183832">
    <property type="component" value="Unassembled WGS sequence"/>
</dbReference>
<dbReference type="PANTHER" id="PTHR47113">
    <property type="entry name" value="LD09343P"/>
    <property type="match status" value="1"/>
</dbReference>
<keyword evidence="2" id="KW-1185">Reference proteome</keyword>
<dbReference type="PANTHER" id="PTHR47113:SF1">
    <property type="entry name" value="LD09343P"/>
    <property type="match status" value="1"/>
</dbReference>
<dbReference type="PROSITE" id="PS51221">
    <property type="entry name" value="TTL"/>
    <property type="match status" value="1"/>
</dbReference>
<evidence type="ECO:0000313" key="1">
    <source>
        <dbReference type="EMBL" id="CRK90325.1"/>
    </source>
</evidence>
<dbReference type="Pfam" id="PF03133">
    <property type="entry name" value="TTL"/>
    <property type="match status" value="1"/>
</dbReference>
<dbReference type="InterPro" id="IPR004344">
    <property type="entry name" value="TTL/TTLL_fam"/>
</dbReference>
<evidence type="ECO:0000313" key="2">
    <source>
        <dbReference type="Proteomes" id="UP000183832"/>
    </source>
</evidence>
<sequence length="613" mass="72643">FNLSKFVWDSEENSELKCEIQEAKPKLKYWLYRENSRHYHVFEPIETVLKNFNWERTEVDSSTSATIHYDWDLLWAFEYIRQIPLNYSKLKHYQRINHIPGNVHLVLKSYMATNTDLKYVPKAFTDIEELTEYANKHPEKRFVEKFKANRGVSLKKVSEMNLTDTNNIYEDYFAQEYVEDPFLINGHKFDLNIFVVITSVDPLRVYYYGKTYHLRFCSKPYDPNNFDDVDTYAISDSHIPGIQFPFVETLINNSYSAKDAVHTYLKGKGLDPQIVDDQIEDCIRKIILMKEPKFIQAIKATSGAHGKNHFFEFVRFDFILDSKLQLYLMEVNMSPNLIPYKSVGYKTIFDNVAFNVLSLVGFEGSLNGSRVRNVLNDDLFCQKDCLTVLPEMCLKKPCNESCDNSECDLCFNCMDEFIIEDLKLAYYEHMRIGDFVRVIPPSNESMMSDRSYFTGLSYKNDLYARWCLEMCKTFNLSKFIWDSEENSELKCEIQEARPKLKYWLYRKNSRHYHVFKTIETVLKNFNWERTEVDSSTSATIHYDWDLLWAFEHSGSIPLNYSKLKHYQRINHIPGNVHLESMMRDRSYFTGLSYKNDLYARWCLEMCKSNRHFS</sequence>
<organism evidence="1 2">
    <name type="scientific">Clunio marinus</name>
    <dbReference type="NCBI Taxonomy" id="568069"/>
    <lineage>
        <taxon>Eukaryota</taxon>
        <taxon>Metazoa</taxon>
        <taxon>Ecdysozoa</taxon>
        <taxon>Arthropoda</taxon>
        <taxon>Hexapoda</taxon>
        <taxon>Insecta</taxon>
        <taxon>Pterygota</taxon>
        <taxon>Neoptera</taxon>
        <taxon>Endopterygota</taxon>
        <taxon>Diptera</taxon>
        <taxon>Nematocera</taxon>
        <taxon>Chironomoidea</taxon>
        <taxon>Chironomidae</taxon>
        <taxon>Clunio</taxon>
    </lineage>
</organism>
<proteinExistence type="predicted"/>
<feature type="non-terminal residue" evidence="1">
    <location>
        <position position="1"/>
    </location>
</feature>
<accession>A0A1J1HQK8</accession>
<gene>
    <name evidence="1" type="ORF">CLUMA_CG004034</name>
</gene>
<dbReference type="EMBL" id="CVRI01000018">
    <property type="protein sequence ID" value="CRK90325.1"/>
    <property type="molecule type" value="Genomic_DNA"/>
</dbReference>
<feature type="non-terminal residue" evidence="1">
    <location>
        <position position="613"/>
    </location>
</feature>
<dbReference type="AlphaFoldDB" id="A0A1J1HQK8"/>
<dbReference type="InterPro" id="IPR053317">
    <property type="entry name" value="Tubulin_polyglutamylase"/>
</dbReference>
<reference evidence="1 2" key="1">
    <citation type="submission" date="2015-04" db="EMBL/GenBank/DDBJ databases">
        <authorList>
            <person name="Syromyatnikov M.Y."/>
            <person name="Popov V.N."/>
        </authorList>
    </citation>
    <scope>NUCLEOTIDE SEQUENCE [LARGE SCALE GENOMIC DNA]</scope>
</reference>